<proteinExistence type="predicted"/>
<protein>
    <submittedName>
        <fullName evidence="1">Uncharacterized protein</fullName>
    </submittedName>
</protein>
<reference evidence="1" key="1">
    <citation type="journal article" date="2023" name="G3 (Bethesda)">
        <title>Whole genome assembly and annotation of the endangered Caribbean coral Acropora cervicornis.</title>
        <authorList>
            <person name="Selwyn J.D."/>
            <person name="Vollmer S.V."/>
        </authorList>
    </citation>
    <scope>NUCLEOTIDE SEQUENCE</scope>
    <source>
        <strain evidence="1">K2</strain>
    </source>
</reference>
<evidence type="ECO:0000313" key="2">
    <source>
        <dbReference type="Proteomes" id="UP001249851"/>
    </source>
</evidence>
<organism evidence="1 2">
    <name type="scientific">Acropora cervicornis</name>
    <name type="common">Staghorn coral</name>
    <dbReference type="NCBI Taxonomy" id="6130"/>
    <lineage>
        <taxon>Eukaryota</taxon>
        <taxon>Metazoa</taxon>
        <taxon>Cnidaria</taxon>
        <taxon>Anthozoa</taxon>
        <taxon>Hexacorallia</taxon>
        <taxon>Scleractinia</taxon>
        <taxon>Astrocoeniina</taxon>
        <taxon>Acroporidae</taxon>
        <taxon>Acropora</taxon>
    </lineage>
</organism>
<dbReference type="Proteomes" id="UP001249851">
    <property type="component" value="Unassembled WGS sequence"/>
</dbReference>
<dbReference type="AlphaFoldDB" id="A0AAD9Q005"/>
<name>A0AAD9Q005_ACRCE</name>
<sequence length="99" mass="11543">ISLELPCLRNLCLSKLEPNGSWRSVRNIWDLKIGTQTIDLGGVHRESRWVCRASDWNRTYAYHSGRVRHEVEVHNLSFDGGQDTRDPYGYYCRMRCGLT</sequence>
<gene>
    <name evidence="1" type="ORF">P5673_027023</name>
</gene>
<evidence type="ECO:0000313" key="1">
    <source>
        <dbReference type="EMBL" id="KAK2552009.1"/>
    </source>
</evidence>
<dbReference type="EMBL" id="JARQWQ010000091">
    <property type="protein sequence ID" value="KAK2552009.1"/>
    <property type="molecule type" value="Genomic_DNA"/>
</dbReference>
<accession>A0AAD9Q005</accession>
<feature type="non-terminal residue" evidence="1">
    <location>
        <position position="1"/>
    </location>
</feature>
<keyword evidence="2" id="KW-1185">Reference proteome</keyword>
<comment type="caution">
    <text evidence="1">The sequence shown here is derived from an EMBL/GenBank/DDBJ whole genome shotgun (WGS) entry which is preliminary data.</text>
</comment>
<reference evidence="1" key="2">
    <citation type="journal article" date="2023" name="Science">
        <title>Genomic signatures of disease resistance in endangered staghorn corals.</title>
        <authorList>
            <person name="Vollmer S.V."/>
            <person name="Selwyn J.D."/>
            <person name="Despard B.A."/>
            <person name="Roesel C.L."/>
        </authorList>
    </citation>
    <scope>NUCLEOTIDE SEQUENCE</scope>
    <source>
        <strain evidence="1">K2</strain>
    </source>
</reference>